<dbReference type="Gene3D" id="3.20.20.380">
    <property type="entry name" value="Copper homeostasis (CutC) domain"/>
    <property type="match status" value="1"/>
</dbReference>
<dbReference type="Proteomes" id="UP000233419">
    <property type="component" value="Chromosome"/>
</dbReference>
<evidence type="ECO:0000313" key="4">
    <source>
        <dbReference type="Proteomes" id="UP000233419"/>
    </source>
</evidence>
<dbReference type="InterPro" id="IPR005627">
    <property type="entry name" value="CutC-like"/>
</dbReference>
<dbReference type="PANTHER" id="PTHR12598">
    <property type="entry name" value="COPPER HOMEOSTASIS PROTEIN CUTC"/>
    <property type="match status" value="1"/>
</dbReference>
<evidence type="ECO:0000256" key="1">
    <source>
        <dbReference type="ARBA" id="ARBA00007768"/>
    </source>
</evidence>
<dbReference type="AlphaFoldDB" id="A0A2K9BUN1"/>
<organism evidence="3 4">
    <name type="scientific">Mesoplasma syrphidae</name>
    <dbReference type="NCBI Taxonomy" id="225999"/>
    <lineage>
        <taxon>Bacteria</taxon>
        <taxon>Bacillati</taxon>
        <taxon>Mycoplasmatota</taxon>
        <taxon>Mollicutes</taxon>
        <taxon>Entomoplasmatales</taxon>
        <taxon>Entomoplasmataceae</taxon>
        <taxon>Mesoplasma</taxon>
    </lineage>
</organism>
<dbReference type="HAMAP" id="MF_00795">
    <property type="entry name" value="CutC"/>
    <property type="match status" value="1"/>
</dbReference>
<name>A0A2K9BUN1_9MOLU</name>
<keyword evidence="4" id="KW-1185">Reference proteome</keyword>
<reference evidence="3 4" key="1">
    <citation type="submission" date="2017-12" db="EMBL/GenBank/DDBJ databases">
        <title>Mesoplasma syrphidae YJS, Complete Genome.</title>
        <authorList>
            <person name="Knight T.F."/>
            <person name="Citino T."/>
            <person name="Rubinstein R."/>
            <person name="Neuschaefer Z."/>
        </authorList>
    </citation>
    <scope>NUCLEOTIDE SEQUENCE [LARGE SCALE GENOMIC DNA]</scope>
    <source>
        <strain evidence="3 4">YJS</strain>
    </source>
</reference>
<dbReference type="Pfam" id="PF03932">
    <property type="entry name" value="CutC"/>
    <property type="match status" value="1"/>
</dbReference>
<dbReference type="KEGG" id="msyr:CXP39_01190"/>
<keyword evidence="2" id="KW-0963">Cytoplasm</keyword>
<dbReference type="InterPro" id="IPR036822">
    <property type="entry name" value="CutC-like_dom_sf"/>
</dbReference>
<dbReference type="SUPFAM" id="SSF110395">
    <property type="entry name" value="CutC-like"/>
    <property type="match status" value="1"/>
</dbReference>
<evidence type="ECO:0000256" key="2">
    <source>
        <dbReference type="HAMAP-Rule" id="MF_00795"/>
    </source>
</evidence>
<dbReference type="GO" id="GO:0005737">
    <property type="term" value="C:cytoplasm"/>
    <property type="evidence" value="ECO:0007669"/>
    <property type="project" value="UniProtKB-SubCell"/>
</dbReference>
<evidence type="ECO:0000313" key="3">
    <source>
        <dbReference type="EMBL" id="AUF83420.1"/>
    </source>
</evidence>
<accession>A0A2K9BUN1</accession>
<proteinExistence type="inferred from homology"/>
<sequence length="228" mass="25375">MKGDKNMKLEVIAASIEDIDMINQSSADRIEFCKNLEVGGLTPSYTDIEIAGNISKLPVNIMLRPTARDFFYSEEEFQIMLQDLEFIVTTKVAGVVVGIITPEGEINVERMKQITAKRGNKTVTFHKAFDNLVDFKKSLDILQELGVETVLTSGGSDINKNLEILQELKDYNKVTVLVGGGVNFDNIEKVVEAANEIHVGTAIREKKSWSSPISIDKINEMKTFLTES</sequence>
<dbReference type="PANTHER" id="PTHR12598:SF0">
    <property type="entry name" value="COPPER HOMEOSTASIS PROTEIN CUTC HOMOLOG"/>
    <property type="match status" value="1"/>
</dbReference>
<gene>
    <name evidence="2" type="primary">cutC</name>
    <name evidence="3" type="ORF">CXP39_01190</name>
</gene>
<dbReference type="GO" id="GO:0005507">
    <property type="term" value="F:copper ion binding"/>
    <property type="evidence" value="ECO:0007669"/>
    <property type="project" value="TreeGrafter"/>
</dbReference>
<comment type="similarity">
    <text evidence="1 2">Belongs to the CutC family.</text>
</comment>
<protein>
    <recommendedName>
        <fullName evidence="2">PF03932 family protein CutC</fullName>
    </recommendedName>
</protein>
<comment type="subcellular location">
    <subcellularLocation>
        <location evidence="2">Cytoplasm</location>
    </subcellularLocation>
</comment>
<comment type="caution">
    <text evidence="2">Once thought to be involved in copper homeostasis, experiments in E.coli have shown this is not the case.</text>
</comment>
<dbReference type="EMBL" id="CP025257">
    <property type="protein sequence ID" value="AUF83420.1"/>
    <property type="molecule type" value="Genomic_DNA"/>
</dbReference>